<evidence type="ECO:0000256" key="1">
    <source>
        <dbReference type="SAM" id="MobiDB-lite"/>
    </source>
</evidence>
<dbReference type="Proteomes" id="UP001519924">
    <property type="component" value="Unassembled WGS sequence"/>
</dbReference>
<comment type="caution">
    <text evidence="2">The sequence shown here is derived from an EMBL/GenBank/DDBJ whole genome shotgun (WGS) entry which is preliminary data.</text>
</comment>
<dbReference type="RefSeq" id="WP_220115808.1">
    <property type="nucleotide sequence ID" value="NZ_JAHZUY010000003.1"/>
</dbReference>
<evidence type="ECO:0000313" key="3">
    <source>
        <dbReference type="Proteomes" id="UP001519924"/>
    </source>
</evidence>
<feature type="compositionally biased region" description="Low complexity" evidence="1">
    <location>
        <begin position="63"/>
        <end position="75"/>
    </location>
</feature>
<evidence type="ECO:0000313" key="2">
    <source>
        <dbReference type="EMBL" id="MBW8268301.1"/>
    </source>
</evidence>
<gene>
    <name evidence="2" type="ORF">K1J50_02255</name>
</gene>
<dbReference type="EMBL" id="JAHZUY010000003">
    <property type="protein sequence ID" value="MBW8268301.1"/>
    <property type="molecule type" value="Genomic_DNA"/>
</dbReference>
<keyword evidence="3" id="KW-1185">Reference proteome</keyword>
<feature type="region of interest" description="Disordered" evidence="1">
    <location>
        <begin position="54"/>
        <end position="87"/>
    </location>
</feature>
<accession>A0ABS7EY76</accession>
<sequence length="87" mass="9122">MTDTYALVQEQIDALVHDLTAALRERNGLPWGSPQRAAVQARVEELSRKIEWLLGMPPDDDGPAAPGLPSGSPGDPDGDPPALPAAA</sequence>
<reference evidence="2 3" key="1">
    <citation type="submission" date="2021-08" db="EMBL/GenBank/DDBJ databases">
        <title>Caldovatus sediminis gen. nov., sp. nov., a moderately thermophilic bacterium isolated from a hot spring.</title>
        <authorList>
            <person name="Hu C.-J."/>
            <person name="Li W.-J."/>
            <person name="Xian W.-D."/>
        </authorList>
    </citation>
    <scope>NUCLEOTIDE SEQUENCE [LARGE SCALE GENOMIC DNA]</scope>
    <source>
        <strain evidence="2 3">SYSU G05006</strain>
    </source>
</reference>
<proteinExistence type="predicted"/>
<protein>
    <submittedName>
        <fullName evidence="2">Uncharacterized protein</fullName>
    </submittedName>
</protein>
<name>A0ABS7EY76_9PROT</name>
<organism evidence="2 3">
    <name type="scientific">Caldovatus aquaticus</name>
    <dbReference type="NCBI Taxonomy" id="2865671"/>
    <lineage>
        <taxon>Bacteria</taxon>
        <taxon>Pseudomonadati</taxon>
        <taxon>Pseudomonadota</taxon>
        <taxon>Alphaproteobacteria</taxon>
        <taxon>Acetobacterales</taxon>
        <taxon>Roseomonadaceae</taxon>
        <taxon>Caldovatus</taxon>
    </lineage>
</organism>